<evidence type="ECO:0000256" key="1">
    <source>
        <dbReference type="ARBA" id="ARBA00023015"/>
    </source>
</evidence>
<dbReference type="AlphaFoldDB" id="A0A540R7S0"/>
<name>A0A540R7S0_9CORY</name>
<accession>A0A540R7S0</accession>
<dbReference type="RefSeq" id="WP_066490670.1">
    <property type="nucleotide sequence ID" value="NZ_JADPQA010000002.1"/>
</dbReference>
<proteinExistence type="predicted"/>
<dbReference type="Proteomes" id="UP000318080">
    <property type="component" value="Unassembled WGS sequence"/>
</dbReference>
<comment type="caution">
    <text evidence="4">The sequence shown here is derived from an EMBL/GenBank/DDBJ whole genome shotgun (WGS) entry which is preliminary data.</text>
</comment>
<gene>
    <name evidence="4" type="ORF">EJK80_05785</name>
</gene>
<protein>
    <submittedName>
        <fullName evidence="4">Zf-HC2 domain-containing protein</fullName>
    </submittedName>
</protein>
<evidence type="ECO:0000313" key="5">
    <source>
        <dbReference type="Proteomes" id="UP000318080"/>
    </source>
</evidence>
<sequence>MKNHAATVSLGGARAVRQRTVDKLKAKARRYDSIGHLGPEAVVAFVDGEMGPKSQHRVRVHLVHCPECRGEIERQRGAAEWVRQRSKDVHIPQSLVARLTNIASSPQGSGPNGEELACTPKQDFLDKLDTLRRAMRR</sequence>
<keyword evidence="5" id="KW-1185">Reference proteome</keyword>
<evidence type="ECO:0000256" key="2">
    <source>
        <dbReference type="ARBA" id="ARBA00023163"/>
    </source>
</evidence>
<keyword evidence="2" id="KW-0804">Transcription</keyword>
<keyword evidence="1" id="KW-0805">Transcription regulation</keyword>
<dbReference type="Gene3D" id="1.10.10.1320">
    <property type="entry name" value="Anti-sigma factor, zinc-finger domain"/>
    <property type="match status" value="1"/>
</dbReference>
<evidence type="ECO:0000259" key="3">
    <source>
        <dbReference type="Pfam" id="PF13490"/>
    </source>
</evidence>
<dbReference type="InterPro" id="IPR041916">
    <property type="entry name" value="Anti_sigma_zinc_sf"/>
</dbReference>
<dbReference type="STRING" id="1686286.GCA_900092335_01444"/>
<evidence type="ECO:0000313" key="4">
    <source>
        <dbReference type="EMBL" id="TQE43768.1"/>
    </source>
</evidence>
<dbReference type="GeneID" id="79852670"/>
<organism evidence="4 5">
    <name type="scientific">Corynebacterium phoceense</name>
    <dbReference type="NCBI Taxonomy" id="1686286"/>
    <lineage>
        <taxon>Bacteria</taxon>
        <taxon>Bacillati</taxon>
        <taxon>Actinomycetota</taxon>
        <taxon>Actinomycetes</taxon>
        <taxon>Mycobacteriales</taxon>
        <taxon>Corynebacteriaceae</taxon>
        <taxon>Corynebacterium</taxon>
    </lineage>
</organism>
<feature type="domain" description="Putative zinc-finger" evidence="3">
    <location>
        <begin position="41"/>
        <end position="69"/>
    </location>
</feature>
<reference evidence="4 5" key="1">
    <citation type="submission" date="2019-06" db="EMBL/GenBank/DDBJ databases">
        <title>Draft genome of C. phoceense Strain 272.</title>
        <authorList>
            <person name="Pacheco L.G.C."/>
            <person name="Barberis C.M."/>
            <person name="Almuzara M.N."/>
            <person name="Traglia G.M."/>
            <person name="Santos C.S."/>
            <person name="Rocha D.J.P.G."/>
            <person name="Aguiar E.R.G.R."/>
            <person name="Vay C.A."/>
        </authorList>
    </citation>
    <scope>NUCLEOTIDE SEQUENCE [LARGE SCALE GENOMIC DNA]</scope>
    <source>
        <strain evidence="4 5">272</strain>
    </source>
</reference>
<dbReference type="Pfam" id="PF13490">
    <property type="entry name" value="zf-HC2"/>
    <property type="match status" value="1"/>
</dbReference>
<dbReference type="EMBL" id="VHIR01000006">
    <property type="protein sequence ID" value="TQE43768.1"/>
    <property type="molecule type" value="Genomic_DNA"/>
</dbReference>
<dbReference type="InterPro" id="IPR027383">
    <property type="entry name" value="Znf_put"/>
</dbReference>